<dbReference type="SUPFAM" id="SSF50156">
    <property type="entry name" value="PDZ domain-like"/>
    <property type="match status" value="1"/>
</dbReference>
<dbReference type="PROSITE" id="PS51125">
    <property type="entry name" value="NHL"/>
    <property type="match status" value="2"/>
</dbReference>
<feature type="domain" description="EGF-like" evidence="6">
    <location>
        <begin position="664"/>
        <end position="701"/>
    </location>
</feature>
<evidence type="ECO:0000256" key="2">
    <source>
        <dbReference type="ARBA" id="ARBA00023157"/>
    </source>
</evidence>
<proteinExistence type="predicted"/>
<dbReference type="InterPro" id="IPR001881">
    <property type="entry name" value="EGF-like_Ca-bd_dom"/>
</dbReference>
<feature type="transmembrane region" description="Helical" evidence="5">
    <location>
        <begin position="794"/>
        <end position="816"/>
    </location>
</feature>
<dbReference type="SUPFAM" id="SSF101898">
    <property type="entry name" value="NHL repeat"/>
    <property type="match status" value="1"/>
</dbReference>
<feature type="domain" description="EGF-like" evidence="6">
    <location>
        <begin position="742"/>
        <end position="779"/>
    </location>
</feature>
<evidence type="ECO:0000256" key="5">
    <source>
        <dbReference type="SAM" id="Phobius"/>
    </source>
</evidence>
<dbReference type="PANTHER" id="PTHR24033">
    <property type="entry name" value="EGF-LIKE DOMAIN-CONTAINING PROTEIN"/>
    <property type="match status" value="1"/>
</dbReference>
<dbReference type="Gene3D" id="2.30.42.10">
    <property type="match status" value="1"/>
</dbReference>
<protein>
    <submittedName>
        <fullName evidence="8">Uncharacterized protein</fullName>
    </submittedName>
</protein>
<dbReference type="SUPFAM" id="SSF57196">
    <property type="entry name" value="EGF/Laminin"/>
    <property type="match status" value="3"/>
</dbReference>
<evidence type="ECO:0000313" key="8">
    <source>
        <dbReference type="EMBL" id="CAF1191084.1"/>
    </source>
</evidence>
<evidence type="ECO:0000259" key="7">
    <source>
        <dbReference type="PROSITE" id="PS50106"/>
    </source>
</evidence>
<gene>
    <name evidence="8" type="ORF">BJG266_LOCUS26338</name>
</gene>
<keyword evidence="1" id="KW-0677">Repeat</keyword>
<dbReference type="SMART" id="SM00179">
    <property type="entry name" value="EGF_CA"/>
    <property type="match status" value="2"/>
</dbReference>
<dbReference type="EMBL" id="CAJNOI010000218">
    <property type="protein sequence ID" value="CAF1191084.1"/>
    <property type="molecule type" value="Genomic_DNA"/>
</dbReference>
<keyword evidence="3" id="KW-0245">EGF-like domain</keyword>
<dbReference type="CDD" id="cd00054">
    <property type="entry name" value="EGF_CA"/>
    <property type="match status" value="2"/>
</dbReference>
<evidence type="ECO:0000256" key="1">
    <source>
        <dbReference type="ARBA" id="ARBA00022737"/>
    </source>
</evidence>
<dbReference type="InterPro" id="IPR036034">
    <property type="entry name" value="PDZ_sf"/>
</dbReference>
<dbReference type="PROSITE" id="PS00022">
    <property type="entry name" value="EGF_1"/>
    <property type="match status" value="2"/>
</dbReference>
<feature type="domain" description="PDZ" evidence="7">
    <location>
        <begin position="17"/>
        <end position="108"/>
    </location>
</feature>
<dbReference type="Pfam" id="PF00595">
    <property type="entry name" value="PDZ"/>
    <property type="match status" value="1"/>
</dbReference>
<dbReference type="PANTHER" id="PTHR24033:SF151">
    <property type="entry name" value="NOTCH 2"/>
    <property type="match status" value="1"/>
</dbReference>
<dbReference type="InterPro" id="IPR001478">
    <property type="entry name" value="PDZ"/>
</dbReference>
<feature type="disulfide bond" evidence="3">
    <location>
        <begin position="691"/>
        <end position="700"/>
    </location>
</feature>
<comment type="caution">
    <text evidence="8">The sequence shown here is derived from an EMBL/GenBank/DDBJ whole genome shotgun (WGS) entry which is preliminary data.</text>
</comment>
<dbReference type="Pfam" id="PF01436">
    <property type="entry name" value="NHL"/>
    <property type="match status" value="2"/>
</dbReference>
<name>A0A814VQB6_9BILA</name>
<dbReference type="PROSITE" id="PS50026">
    <property type="entry name" value="EGF_3"/>
    <property type="match status" value="3"/>
</dbReference>
<keyword evidence="2 3" id="KW-1015">Disulfide bond</keyword>
<evidence type="ECO:0000256" key="4">
    <source>
        <dbReference type="PROSITE-ProRule" id="PRU00504"/>
    </source>
</evidence>
<dbReference type="Proteomes" id="UP000663877">
    <property type="component" value="Unassembled WGS sequence"/>
</dbReference>
<evidence type="ECO:0000259" key="6">
    <source>
        <dbReference type="PROSITE" id="PS50026"/>
    </source>
</evidence>
<dbReference type="GO" id="GO:0005509">
    <property type="term" value="F:calcium ion binding"/>
    <property type="evidence" value="ECO:0007669"/>
    <property type="project" value="InterPro"/>
</dbReference>
<dbReference type="SMART" id="SM00228">
    <property type="entry name" value="PDZ"/>
    <property type="match status" value="2"/>
</dbReference>
<accession>A0A814VQB6</accession>
<dbReference type="CDD" id="cd05819">
    <property type="entry name" value="NHL"/>
    <property type="match status" value="1"/>
</dbReference>
<dbReference type="PROSITE" id="PS01186">
    <property type="entry name" value="EGF_2"/>
    <property type="match status" value="1"/>
</dbReference>
<keyword evidence="5" id="KW-0472">Membrane</keyword>
<dbReference type="InterPro" id="IPR000152">
    <property type="entry name" value="EGF-type_Asp/Asn_hydroxyl_site"/>
</dbReference>
<sequence>MSDIIQFDYKDHWKEKEITLQRTNSAHESLGFTIAGGIDLPFMNHHFTSIIVTNITGNGLAYRNKQLKLYDIILRVNNFDFTNIKHQKAVDILRASGHKIQLLIRRLAPLYSEEIELMHNGKLNIYINGGIGNEYFTNDHGIFITDISKHQTNKQLDIGDRLLQISSTSNTYDLRFVTLEYAKKYIQLACIESQTIKLYVGHARLTERTVLHQEQYDPFGSNDESSVNNTDPNAGINQKIAEELKLKQATIRDAHEERIRRQQSRMDQIARINSGRTGGALRHSQTRENNMYFIIILSIISGITALSYNLPKFCPNATWYENSTIFPNGSTNDYKAFGLFINTNNTIYINSQSDGKVIMWLRGAVTPTNTIFSYLVNAFSIFITETGIIYADQGNDHQVMKAVINSSNETVVMNTTAACTGLFIDTNNVLYCSMYSSNRVIANSLNNISSTVNTVAGNGYQDSNSMTLSGPHGIFVDDNFRLYVADCNNNRIQRFDSGSLNGTTIVKNGTSTTVSLDQPTGIVLDADGNLFIADRGGNRIVRFEYNGTLLCIIGCTVNTILKYPETMSFDSNGNIYVTGRENKGIQKFALATNSCNTPSITTILQSSTVPTNIQTTITNQSYHSTEIMQSSLFVTTIHVTAPTLLFIAPTCSNQTYTGIHCNISATPCDLSNLCQNNATCQNINTTYRCNCLLGFNGTECQFDQRPCQPNRCWNNGTCNKLTNETFNCTCASNWAGIYCERMINYCENVSCENEGVCRPLLGDYRCECLDENYSGRHCEISSESILVHKIVSKLFAVIAILAIAVVIACVIIMDILKYCFNIDPVRNYKSKSVQKKKRQRPVIIRHIYKNARSIV</sequence>
<dbReference type="Pfam" id="PF00008">
    <property type="entry name" value="EGF"/>
    <property type="match status" value="1"/>
</dbReference>
<dbReference type="AlphaFoldDB" id="A0A814VQB6"/>
<feature type="domain" description="PDZ" evidence="7">
    <location>
        <begin position="112"/>
        <end position="187"/>
    </location>
</feature>
<keyword evidence="5" id="KW-0812">Transmembrane</keyword>
<evidence type="ECO:0000313" key="9">
    <source>
        <dbReference type="Proteomes" id="UP000663877"/>
    </source>
</evidence>
<dbReference type="Gene3D" id="2.10.25.10">
    <property type="entry name" value="Laminin"/>
    <property type="match status" value="3"/>
</dbReference>
<feature type="disulfide bond" evidence="3">
    <location>
        <begin position="730"/>
        <end position="739"/>
    </location>
</feature>
<comment type="caution">
    <text evidence="3">Lacks conserved residue(s) required for the propagation of feature annotation.</text>
</comment>
<dbReference type="PROSITE" id="PS00010">
    <property type="entry name" value="ASX_HYDROXYL"/>
    <property type="match status" value="1"/>
</dbReference>
<dbReference type="InterPro" id="IPR001258">
    <property type="entry name" value="NHL_repeat"/>
</dbReference>
<organism evidence="8 9">
    <name type="scientific">Adineta steineri</name>
    <dbReference type="NCBI Taxonomy" id="433720"/>
    <lineage>
        <taxon>Eukaryota</taxon>
        <taxon>Metazoa</taxon>
        <taxon>Spiralia</taxon>
        <taxon>Gnathifera</taxon>
        <taxon>Rotifera</taxon>
        <taxon>Eurotatoria</taxon>
        <taxon>Bdelloidea</taxon>
        <taxon>Adinetida</taxon>
        <taxon>Adinetidae</taxon>
        <taxon>Adineta</taxon>
    </lineage>
</organism>
<dbReference type="InterPro" id="IPR011042">
    <property type="entry name" value="6-blade_b-propeller_TolB-like"/>
</dbReference>
<keyword evidence="5" id="KW-1133">Transmembrane helix</keyword>
<feature type="repeat" description="NHL" evidence="4">
    <location>
        <begin position="516"/>
        <end position="546"/>
    </location>
</feature>
<dbReference type="PROSITE" id="PS50106">
    <property type="entry name" value="PDZ"/>
    <property type="match status" value="2"/>
</dbReference>
<evidence type="ECO:0000256" key="3">
    <source>
        <dbReference type="PROSITE-ProRule" id="PRU00076"/>
    </source>
</evidence>
<dbReference type="InterPro" id="IPR051830">
    <property type="entry name" value="NOTCH_homolog"/>
</dbReference>
<dbReference type="SMART" id="SM00181">
    <property type="entry name" value="EGF"/>
    <property type="match status" value="3"/>
</dbReference>
<reference evidence="8" key="1">
    <citation type="submission" date="2021-02" db="EMBL/GenBank/DDBJ databases">
        <authorList>
            <person name="Nowell W R."/>
        </authorList>
    </citation>
    <scope>NUCLEOTIDE SEQUENCE</scope>
</reference>
<dbReference type="Gene3D" id="2.120.10.30">
    <property type="entry name" value="TolB, C-terminal domain"/>
    <property type="match status" value="1"/>
</dbReference>
<feature type="repeat" description="NHL" evidence="4">
    <location>
        <begin position="468"/>
        <end position="498"/>
    </location>
</feature>
<feature type="domain" description="EGF-like" evidence="6">
    <location>
        <begin position="703"/>
        <end position="740"/>
    </location>
</feature>
<dbReference type="InterPro" id="IPR000742">
    <property type="entry name" value="EGF"/>
</dbReference>